<feature type="region of interest" description="Disordered" evidence="1">
    <location>
        <begin position="1"/>
        <end position="28"/>
    </location>
</feature>
<sequence>MGRPCDKRTLGSDRFHRHVRPNPTNTHALTFKRGDIVSKFDGGGGGEIWQQRTDCQQGKTFTDVAQSGQAFGEGVMERLFLTIVTRNVPKW</sequence>
<dbReference type="EMBL" id="KE525341">
    <property type="protein sequence ID" value="KFB48747.1"/>
    <property type="molecule type" value="Genomic_DNA"/>
</dbReference>
<protein>
    <submittedName>
        <fullName evidence="2 3">Uncharacterized protein</fullName>
    </submittedName>
</protein>
<name>A0A084WEV3_ANOSI</name>
<evidence type="ECO:0000313" key="2">
    <source>
        <dbReference type="EMBL" id="KFB48747.1"/>
    </source>
</evidence>
<proteinExistence type="predicted"/>
<dbReference type="AlphaFoldDB" id="A0A084WEV3"/>
<evidence type="ECO:0000313" key="4">
    <source>
        <dbReference type="Proteomes" id="UP000030765"/>
    </source>
</evidence>
<feature type="compositionally biased region" description="Basic and acidic residues" evidence="1">
    <location>
        <begin position="1"/>
        <end position="14"/>
    </location>
</feature>
<reference evidence="3" key="2">
    <citation type="submission" date="2020-05" db="UniProtKB">
        <authorList>
            <consortium name="EnsemblMetazoa"/>
        </authorList>
    </citation>
    <scope>IDENTIFICATION</scope>
</reference>
<organism evidence="2">
    <name type="scientific">Anopheles sinensis</name>
    <name type="common">Mosquito</name>
    <dbReference type="NCBI Taxonomy" id="74873"/>
    <lineage>
        <taxon>Eukaryota</taxon>
        <taxon>Metazoa</taxon>
        <taxon>Ecdysozoa</taxon>
        <taxon>Arthropoda</taxon>
        <taxon>Hexapoda</taxon>
        <taxon>Insecta</taxon>
        <taxon>Pterygota</taxon>
        <taxon>Neoptera</taxon>
        <taxon>Endopterygota</taxon>
        <taxon>Diptera</taxon>
        <taxon>Nematocera</taxon>
        <taxon>Culicoidea</taxon>
        <taxon>Culicidae</taxon>
        <taxon>Anophelinae</taxon>
        <taxon>Anopheles</taxon>
    </lineage>
</organism>
<accession>A0A084WEV3</accession>
<evidence type="ECO:0000313" key="3">
    <source>
        <dbReference type="EnsemblMetazoa" id="ASIC016752-PA"/>
    </source>
</evidence>
<dbReference type="Proteomes" id="UP000030765">
    <property type="component" value="Unassembled WGS sequence"/>
</dbReference>
<dbReference type="EMBL" id="ATLV01023259">
    <property type="status" value="NOT_ANNOTATED_CDS"/>
    <property type="molecule type" value="Genomic_DNA"/>
</dbReference>
<gene>
    <name evidence="2" type="ORF">ZHAS_00016752</name>
</gene>
<dbReference type="VEuPathDB" id="VectorBase:ASIC016752"/>
<evidence type="ECO:0000256" key="1">
    <source>
        <dbReference type="SAM" id="MobiDB-lite"/>
    </source>
</evidence>
<reference evidence="2 4" key="1">
    <citation type="journal article" date="2014" name="BMC Genomics">
        <title>Genome sequence of Anopheles sinensis provides insight into genetics basis of mosquito competence for malaria parasites.</title>
        <authorList>
            <person name="Zhou D."/>
            <person name="Zhang D."/>
            <person name="Ding G."/>
            <person name="Shi L."/>
            <person name="Hou Q."/>
            <person name="Ye Y."/>
            <person name="Xu Y."/>
            <person name="Zhou H."/>
            <person name="Xiong C."/>
            <person name="Li S."/>
            <person name="Yu J."/>
            <person name="Hong S."/>
            <person name="Yu X."/>
            <person name="Zou P."/>
            <person name="Chen C."/>
            <person name="Chang X."/>
            <person name="Wang W."/>
            <person name="Lv Y."/>
            <person name="Sun Y."/>
            <person name="Ma L."/>
            <person name="Shen B."/>
            <person name="Zhu C."/>
        </authorList>
    </citation>
    <scope>NUCLEOTIDE SEQUENCE [LARGE SCALE GENOMIC DNA]</scope>
</reference>
<keyword evidence="4" id="KW-1185">Reference proteome</keyword>
<dbReference type="EnsemblMetazoa" id="ASIC016752-RA">
    <property type="protein sequence ID" value="ASIC016752-PA"/>
    <property type="gene ID" value="ASIC016752"/>
</dbReference>